<dbReference type="KEGG" id="fgg:FSB75_05590"/>
<evidence type="ECO:0000313" key="3">
    <source>
        <dbReference type="Proteomes" id="UP000321204"/>
    </source>
</evidence>
<feature type="transmembrane region" description="Helical" evidence="1">
    <location>
        <begin position="146"/>
        <end position="166"/>
    </location>
</feature>
<dbReference type="AlphaFoldDB" id="A0A5B8UH12"/>
<protein>
    <submittedName>
        <fullName evidence="2">Uncharacterized protein</fullName>
    </submittedName>
</protein>
<keyword evidence="1" id="KW-0472">Membrane</keyword>
<feature type="transmembrane region" description="Helical" evidence="1">
    <location>
        <begin position="94"/>
        <end position="114"/>
    </location>
</feature>
<sequence>MNREKENFSHEDADMEDRLWSYLDGQSDEASKIEELLEENNAWKEKYGELLELHTLMKETELEQPSLRFTKNVMDEIARYQIAPATKAYINQKIVWGIGAFFITMIVGFLVYGVSQINWSEAGNTKSPIGVDLGAVDYSRMFNNTLVNAFMMLNVVLGLFLLDRYLNMKRKTLMKPEGQS</sequence>
<evidence type="ECO:0000256" key="1">
    <source>
        <dbReference type="SAM" id="Phobius"/>
    </source>
</evidence>
<dbReference type="RefSeq" id="WP_146784010.1">
    <property type="nucleotide sequence ID" value="NZ_BAABIO010000002.1"/>
</dbReference>
<keyword evidence="3" id="KW-1185">Reference proteome</keyword>
<name>A0A5B8UH12_9BACT</name>
<evidence type="ECO:0000313" key="2">
    <source>
        <dbReference type="EMBL" id="QEC55399.1"/>
    </source>
</evidence>
<organism evidence="2 3">
    <name type="scientific">Flavisolibacter ginsenosidimutans</name>
    <dbReference type="NCBI Taxonomy" id="661481"/>
    <lineage>
        <taxon>Bacteria</taxon>
        <taxon>Pseudomonadati</taxon>
        <taxon>Bacteroidota</taxon>
        <taxon>Chitinophagia</taxon>
        <taxon>Chitinophagales</taxon>
        <taxon>Chitinophagaceae</taxon>
        <taxon>Flavisolibacter</taxon>
    </lineage>
</organism>
<dbReference type="Proteomes" id="UP000321204">
    <property type="component" value="Chromosome"/>
</dbReference>
<proteinExistence type="predicted"/>
<accession>A0A5B8UH12</accession>
<keyword evidence="1" id="KW-0812">Transmembrane</keyword>
<dbReference type="OrthoDB" id="796197at2"/>
<gene>
    <name evidence="2" type="ORF">FSB75_05590</name>
</gene>
<dbReference type="EMBL" id="CP042433">
    <property type="protein sequence ID" value="QEC55399.1"/>
    <property type="molecule type" value="Genomic_DNA"/>
</dbReference>
<keyword evidence="1" id="KW-1133">Transmembrane helix</keyword>
<reference evidence="2 3" key="1">
    <citation type="journal article" date="2015" name="Int. J. Syst. Evol. Microbiol.">
        <title>Flavisolibacter ginsenosidimutans sp. nov., with ginsenoside-converting activity isolated from soil used for cultivating ginseng.</title>
        <authorList>
            <person name="Zhao Y."/>
            <person name="Liu Q."/>
            <person name="Kang M.S."/>
            <person name="Jin F."/>
            <person name="Yu H."/>
            <person name="Im W.T."/>
        </authorList>
    </citation>
    <scope>NUCLEOTIDE SEQUENCE [LARGE SCALE GENOMIC DNA]</scope>
    <source>
        <strain evidence="2 3">Gsoil 636</strain>
    </source>
</reference>